<keyword evidence="1" id="KW-0732">Signal</keyword>
<dbReference type="EMBL" id="BMAT01007491">
    <property type="protein sequence ID" value="GFR65421.1"/>
    <property type="molecule type" value="Genomic_DNA"/>
</dbReference>
<name>A0AAV4EZ38_9GAST</name>
<dbReference type="Proteomes" id="UP000762676">
    <property type="component" value="Unassembled WGS sequence"/>
</dbReference>
<gene>
    <name evidence="2" type="ORF">ElyMa_003657500</name>
</gene>
<protein>
    <submittedName>
        <fullName evidence="2">Deoxyribonuclease-1-like</fullName>
    </submittedName>
</protein>
<evidence type="ECO:0000313" key="2">
    <source>
        <dbReference type="EMBL" id="GFR65421.1"/>
    </source>
</evidence>
<sequence>MVVLVSMVAVVVIVVAAAAATRKVSDHYPIEMELCGKVNRDLQKQLSSCLSVTVEQKTPIEREHDIRKIYRATEGAESAHFSSRVNYEDSRMLEVVAKRQNVDDVVGALQEFQVNLCSRKIVEGEEWVEEWRENRRRKGRMQVK</sequence>
<dbReference type="AlphaFoldDB" id="A0AAV4EZ38"/>
<organism evidence="2 3">
    <name type="scientific">Elysia marginata</name>
    <dbReference type="NCBI Taxonomy" id="1093978"/>
    <lineage>
        <taxon>Eukaryota</taxon>
        <taxon>Metazoa</taxon>
        <taxon>Spiralia</taxon>
        <taxon>Lophotrochozoa</taxon>
        <taxon>Mollusca</taxon>
        <taxon>Gastropoda</taxon>
        <taxon>Heterobranchia</taxon>
        <taxon>Euthyneura</taxon>
        <taxon>Panpulmonata</taxon>
        <taxon>Sacoglossa</taxon>
        <taxon>Placobranchoidea</taxon>
        <taxon>Plakobranchidae</taxon>
        <taxon>Elysia</taxon>
    </lineage>
</organism>
<reference evidence="2 3" key="1">
    <citation type="journal article" date="2021" name="Elife">
        <title>Chloroplast acquisition without the gene transfer in kleptoplastic sea slugs, Plakobranchus ocellatus.</title>
        <authorList>
            <person name="Maeda T."/>
            <person name="Takahashi S."/>
            <person name="Yoshida T."/>
            <person name="Shimamura S."/>
            <person name="Takaki Y."/>
            <person name="Nagai Y."/>
            <person name="Toyoda A."/>
            <person name="Suzuki Y."/>
            <person name="Arimoto A."/>
            <person name="Ishii H."/>
            <person name="Satoh N."/>
            <person name="Nishiyama T."/>
            <person name="Hasebe M."/>
            <person name="Maruyama T."/>
            <person name="Minagawa J."/>
            <person name="Obokata J."/>
            <person name="Shigenobu S."/>
        </authorList>
    </citation>
    <scope>NUCLEOTIDE SEQUENCE [LARGE SCALE GENOMIC DNA]</scope>
</reference>
<evidence type="ECO:0000256" key="1">
    <source>
        <dbReference type="SAM" id="SignalP"/>
    </source>
</evidence>
<comment type="caution">
    <text evidence="2">The sequence shown here is derived from an EMBL/GenBank/DDBJ whole genome shotgun (WGS) entry which is preliminary data.</text>
</comment>
<feature type="signal peptide" evidence="1">
    <location>
        <begin position="1"/>
        <end position="19"/>
    </location>
</feature>
<accession>A0AAV4EZ38</accession>
<evidence type="ECO:0000313" key="3">
    <source>
        <dbReference type="Proteomes" id="UP000762676"/>
    </source>
</evidence>
<keyword evidence="3" id="KW-1185">Reference proteome</keyword>
<proteinExistence type="predicted"/>
<feature type="chain" id="PRO_5043607345" evidence="1">
    <location>
        <begin position="20"/>
        <end position="144"/>
    </location>
</feature>